<dbReference type="PANTHER" id="PTHR15735:SF21">
    <property type="entry name" value="PROTEIN NERVOUS WRECK"/>
    <property type="match status" value="1"/>
</dbReference>
<name>A0AAD5UHV2_9FUNG</name>
<feature type="domain" description="F-BAR" evidence="2">
    <location>
        <begin position="1"/>
        <end position="261"/>
    </location>
</feature>
<evidence type="ECO:0000313" key="4">
    <source>
        <dbReference type="Proteomes" id="UP001210925"/>
    </source>
</evidence>
<sequence length="378" mass="44016">MTVDLQELKLGEKLASYNQFTSKIRDFIRERAELERDFSRKLDYLAKKHSLKKKNDQPFIKRYTLLTDSSMKDCWEKIVSDTSNHSRLHAQLADILNQSVADKLKVLATQTEESRKKQLLFANKLVSEFDSVNQKVEKSRDAYMLACDQVELAREKFERASDEKSIDKCKRFWHQEILDMNNSKNNYLLSIDMANKFHEKYCKEYIPHLLKQFQAFGEKNNNSVIEICRTFVSAQKDILRYQMDIVDGTMDYISFVDPAIDTDLPDPKGLDQPLSFQFEPSILWKDDDEMVTDEYSSVYLGNKLEILDRKSNQLIHDIKSMEKGILGLESLVSTYRKNPLQGDAEKVEQVLLINAGITRRREIDIYGSACVIQCTKRD</sequence>
<dbReference type="PROSITE" id="PS51741">
    <property type="entry name" value="F_BAR"/>
    <property type="match status" value="1"/>
</dbReference>
<evidence type="ECO:0000313" key="3">
    <source>
        <dbReference type="EMBL" id="KAJ3256059.1"/>
    </source>
</evidence>
<evidence type="ECO:0000259" key="2">
    <source>
        <dbReference type="PROSITE" id="PS51741"/>
    </source>
</evidence>
<proteinExistence type="predicted"/>
<gene>
    <name evidence="3" type="ORF">HK103_005742</name>
</gene>
<dbReference type="EMBL" id="JADGKB010000056">
    <property type="protein sequence ID" value="KAJ3256059.1"/>
    <property type="molecule type" value="Genomic_DNA"/>
</dbReference>
<reference evidence="3" key="1">
    <citation type="submission" date="2020-05" db="EMBL/GenBank/DDBJ databases">
        <title>Phylogenomic resolution of chytrid fungi.</title>
        <authorList>
            <person name="Stajich J.E."/>
            <person name="Amses K."/>
            <person name="Simmons R."/>
            <person name="Seto K."/>
            <person name="Myers J."/>
            <person name="Bonds A."/>
            <person name="Quandt C.A."/>
            <person name="Barry K."/>
            <person name="Liu P."/>
            <person name="Grigoriev I."/>
            <person name="Longcore J.E."/>
            <person name="James T.Y."/>
        </authorList>
    </citation>
    <scope>NUCLEOTIDE SEQUENCE</scope>
    <source>
        <strain evidence="3">PLAUS21</strain>
    </source>
</reference>
<keyword evidence="1" id="KW-0175">Coiled coil</keyword>
<dbReference type="SUPFAM" id="SSF103657">
    <property type="entry name" value="BAR/IMD domain-like"/>
    <property type="match status" value="1"/>
</dbReference>
<protein>
    <recommendedName>
        <fullName evidence="2">F-BAR domain-containing protein</fullName>
    </recommendedName>
</protein>
<comment type="caution">
    <text evidence="3">The sequence shown here is derived from an EMBL/GenBank/DDBJ whole genome shotgun (WGS) entry which is preliminary data.</text>
</comment>
<dbReference type="GO" id="GO:0030833">
    <property type="term" value="P:regulation of actin filament polymerization"/>
    <property type="evidence" value="ECO:0007669"/>
    <property type="project" value="TreeGrafter"/>
</dbReference>
<evidence type="ECO:0000256" key="1">
    <source>
        <dbReference type="PROSITE-ProRule" id="PRU01077"/>
    </source>
</evidence>
<dbReference type="InterPro" id="IPR031160">
    <property type="entry name" value="F_BAR_dom"/>
</dbReference>
<dbReference type="Gene3D" id="1.20.1270.60">
    <property type="entry name" value="Arfaptin homology (AH) domain/BAR domain"/>
    <property type="match status" value="1"/>
</dbReference>
<dbReference type="InterPro" id="IPR027267">
    <property type="entry name" value="AH/BAR_dom_sf"/>
</dbReference>
<keyword evidence="4" id="KW-1185">Reference proteome</keyword>
<organism evidence="3 4">
    <name type="scientific">Boothiomyces macroporosus</name>
    <dbReference type="NCBI Taxonomy" id="261099"/>
    <lineage>
        <taxon>Eukaryota</taxon>
        <taxon>Fungi</taxon>
        <taxon>Fungi incertae sedis</taxon>
        <taxon>Chytridiomycota</taxon>
        <taxon>Chytridiomycota incertae sedis</taxon>
        <taxon>Chytridiomycetes</taxon>
        <taxon>Rhizophydiales</taxon>
        <taxon>Terramycetaceae</taxon>
        <taxon>Boothiomyces</taxon>
    </lineage>
</organism>
<dbReference type="AlphaFoldDB" id="A0AAD5UHV2"/>
<dbReference type="Pfam" id="PF00611">
    <property type="entry name" value="FCH"/>
    <property type="match status" value="1"/>
</dbReference>
<dbReference type="InterPro" id="IPR001060">
    <property type="entry name" value="FCH_dom"/>
</dbReference>
<accession>A0AAD5UHV2</accession>
<dbReference type="Proteomes" id="UP001210925">
    <property type="component" value="Unassembled WGS sequence"/>
</dbReference>
<dbReference type="PANTHER" id="PTHR15735">
    <property type="entry name" value="FCH AND DOUBLE SH3 DOMAINS PROTEIN"/>
    <property type="match status" value="1"/>
</dbReference>